<reference evidence="2 3" key="1">
    <citation type="journal article" date="2018" name="Mol. Ecol.">
        <title>The obligate alkalophilic soda-lake fungus Sodiomyces alkalinus has shifted to a protein diet.</title>
        <authorList>
            <person name="Grum-Grzhimaylo A.A."/>
            <person name="Falkoski D.L."/>
            <person name="van den Heuvel J."/>
            <person name="Valero-Jimenez C.A."/>
            <person name="Min B."/>
            <person name="Choi I.G."/>
            <person name="Lipzen A."/>
            <person name="Daum C.G."/>
            <person name="Aanen D.K."/>
            <person name="Tsang A."/>
            <person name="Henrissat B."/>
            <person name="Bilanenko E.N."/>
            <person name="de Vries R.P."/>
            <person name="van Kan J.A.L."/>
            <person name="Grigoriev I.V."/>
            <person name="Debets A.J.M."/>
        </authorList>
    </citation>
    <scope>NUCLEOTIDE SEQUENCE [LARGE SCALE GENOMIC DNA]</scope>
    <source>
        <strain evidence="2 3">F11</strain>
    </source>
</reference>
<dbReference type="AlphaFoldDB" id="A0A3N2Q5H4"/>
<evidence type="ECO:0000256" key="1">
    <source>
        <dbReference type="SAM" id="Phobius"/>
    </source>
</evidence>
<accession>A0A3N2Q5H4</accession>
<dbReference type="RefSeq" id="XP_028469829.1">
    <property type="nucleotide sequence ID" value="XM_028613692.1"/>
</dbReference>
<evidence type="ECO:0000313" key="3">
    <source>
        <dbReference type="Proteomes" id="UP000272025"/>
    </source>
</evidence>
<feature type="transmembrane region" description="Helical" evidence="1">
    <location>
        <begin position="44"/>
        <end position="61"/>
    </location>
</feature>
<keyword evidence="3" id="KW-1185">Reference proteome</keyword>
<keyword evidence="1" id="KW-1133">Transmembrane helix</keyword>
<keyword evidence="1" id="KW-0472">Membrane</keyword>
<keyword evidence="1" id="KW-0812">Transmembrane</keyword>
<organism evidence="2 3">
    <name type="scientific">Sodiomyces alkalinus (strain CBS 110278 / VKM F-3762 / F11)</name>
    <name type="common">Alkaliphilic filamentous fungus</name>
    <dbReference type="NCBI Taxonomy" id="1314773"/>
    <lineage>
        <taxon>Eukaryota</taxon>
        <taxon>Fungi</taxon>
        <taxon>Dikarya</taxon>
        <taxon>Ascomycota</taxon>
        <taxon>Pezizomycotina</taxon>
        <taxon>Sordariomycetes</taxon>
        <taxon>Hypocreomycetidae</taxon>
        <taxon>Glomerellales</taxon>
        <taxon>Plectosphaerellaceae</taxon>
        <taxon>Sodiomyces</taxon>
    </lineage>
</organism>
<protein>
    <submittedName>
        <fullName evidence="2">Uncharacterized protein</fullName>
    </submittedName>
</protein>
<sequence>MDASQLPPRVSFGRVKCLEIPHLQYIQSKEKSIAERLGGFGNSTWRPAAFLVFVLFLMFVTRKYHKARNYGPVE</sequence>
<dbReference type="Proteomes" id="UP000272025">
    <property type="component" value="Unassembled WGS sequence"/>
</dbReference>
<gene>
    <name evidence="2" type="ORF">SODALDRAFT_354139</name>
</gene>
<dbReference type="GeneID" id="39582170"/>
<dbReference type="EMBL" id="ML119051">
    <property type="protein sequence ID" value="ROT42023.1"/>
    <property type="molecule type" value="Genomic_DNA"/>
</dbReference>
<evidence type="ECO:0000313" key="2">
    <source>
        <dbReference type="EMBL" id="ROT42023.1"/>
    </source>
</evidence>
<name>A0A3N2Q5H4_SODAK</name>
<proteinExistence type="predicted"/>